<dbReference type="SUPFAM" id="SSF47473">
    <property type="entry name" value="EF-hand"/>
    <property type="match status" value="1"/>
</dbReference>
<reference evidence="3" key="2">
    <citation type="journal article" date="2014" name="Nature">
        <title>The genome of Eucalyptus grandis.</title>
        <authorList>
            <person name="Myburg A.A."/>
            <person name="Grattapaglia D."/>
            <person name="Tuskan G.A."/>
            <person name="Hellsten U."/>
            <person name="Hayes R.D."/>
            <person name="Grimwood J."/>
            <person name="Jenkins J."/>
            <person name="Lindquist E."/>
            <person name="Tice H."/>
            <person name="Bauer D."/>
            <person name="Goodstein D.M."/>
            <person name="Dubchak I."/>
            <person name="Poliakov A."/>
            <person name="Mizrachi E."/>
            <person name="Kullan A.R."/>
            <person name="Hussey S.G."/>
            <person name="Pinard D."/>
            <person name="van der Merwe K."/>
            <person name="Singh P."/>
            <person name="van Jaarsveld I."/>
            <person name="Silva-Junior O.B."/>
            <person name="Togawa R.C."/>
            <person name="Pappas M.R."/>
            <person name="Faria D.A."/>
            <person name="Sansaloni C.P."/>
            <person name="Petroli C.D."/>
            <person name="Yang X."/>
            <person name="Ranjan P."/>
            <person name="Tschaplinski T.J."/>
            <person name="Ye C.Y."/>
            <person name="Li T."/>
            <person name="Sterck L."/>
            <person name="Vanneste K."/>
            <person name="Murat F."/>
            <person name="Soler M."/>
            <person name="Clemente H.S."/>
            <person name="Saidi N."/>
            <person name="Cassan-Wang H."/>
            <person name="Dunand C."/>
            <person name="Hefer C.A."/>
            <person name="Bornberg-Bauer E."/>
            <person name="Kersting A.R."/>
            <person name="Vining K."/>
            <person name="Amarasinghe V."/>
            <person name="Ranik M."/>
            <person name="Naithani S."/>
            <person name="Elser J."/>
            <person name="Boyd A.E."/>
            <person name="Liston A."/>
            <person name="Spatafora J.W."/>
            <person name="Dharmwardhana P."/>
            <person name="Raja R."/>
            <person name="Sullivan C."/>
            <person name="Romanel E."/>
            <person name="Alves-Ferreira M."/>
            <person name="Kulheim C."/>
            <person name="Foley W."/>
            <person name="Carocha V."/>
            <person name="Paiva J."/>
            <person name="Kudrna D."/>
            <person name="Brommonschenkel S.H."/>
            <person name="Pasquali G."/>
            <person name="Byrne M."/>
            <person name="Rigault P."/>
            <person name="Tibbits J."/>
            <person name="Spokevicius A."/>
            <person name="Jones R.C."/>
            <person name="Steane D.A."/>
            <person name="Vaillancourt R.E."/>
            <person name="Potts B.M."/>
            <person name="Joubert F."/>
            <person name="Barry K."/>
            <person name="Pappas G.J."/>
            <person name="Strauss S.H."/>
            <person name="Jaiswal P."/>
            <person name="Grima-Pettenati J."/>
            <person name="Salse J."/>
            <person name="Van de Peer Y."/>
            <person name="Rokhsar D.S."/>
            <person name="Schmutz J."/>
        </authorList>
    </citation>
    <scope>NUCLEOTIDE SEQUENCE</scope>
    <source>
        <tissue evidence="3">Leaf extractions</tissue>
    </source>
</reference>
<dbReference type="SMART" id="SM00054">
    <property type="entry name" value="EFh"/>
    <property type="match status" value="2"/>
</dbReference>
<dbReference type="InterPro" id="IPR002048">
    <property type="entry name" value="EF_hand_dom"/>
</dbReference>
<evidence type="ECO:0000256" key="1">
    <source>
        <dbReference type="ARBA" id="ARBA00022837"/>
    </source>
</evidence>
<dbReference type="CDD" id="cd00051">
    <property type="entry name" value="EFh"/>
    <property type="match status" value="1"/>
</dbReference>
<reference evidence="3" key="4">
    <citation type="submission" date="2023-07" db="EMBL/GenBank/DDBJ databases">
        <authorList>
            <person name="Myburg A.A."/>
            <person name="Grattapaglia D."/>
            <person name="Tuskan G.A."/>
            <person name="Hellsten U."/>
            <person name="Hayes R.D."/>
            <person name="Grimwood J."/>
            <person name="Jenkins J."/>
            <person name="Lindquist E."/>
            <person name="Tice H."/>
            <person name="Bauer D."/>
            <person name="Goodstein D.M."/>
            <person name="Dubchak I."/>
            <person name="Poliakov A."/>
            <person name="Mizrachi E."/>
            <person name="Kullan A.R."/>
            <person name="Hussey S.G."/>
            <person name="Pinard D."/>
            <person name="Van D.M."/>
            <person name="Singh P."/>
            <person name="Van J.I."/>
            <person name="Silva-Junior O.B."/>
            <person name="Togawa R.C."/>
            <person name="Pappas M.R."/>
            <person name="Faria D.A."/>
            <person name="Sansaloni C.P."/>
            <person name="Petroli C.D."/>
            <person name="Yang X."/>
            <person name="Ranjan P."/>
            <person name="Tschaplinski T.J."/>
            <person name="Ye C.Y."/>
            <person name="Li T."/>
            <person name="Sterck L."/>
            <person name="Vanneste K."/>
            <person name="Murat F."/>
            <person name="Soler M."/>
            <person name="Clemente H.S."/>
            <person name="Saidi N."/>
            <person name="Cassan-Wang H."/>
            <person name="Dunand C."/>
            <person name="Hefer C.A."/>
            <person name="Bornberg-Bauer E."/>
            <person name="Kersting A.R."/>
            <person name="Vining K."/>
            <person name="Amarasinghe V."/>
            <person name="Ranik M."/>
            <person name="Naithani S."/>
            <person name="Elser J."/>
            <person name="Boyd A.E."/>
            <person name="Liston A."/>
            <person name="Spatafora J.W."/>
            <person name="Dharmwardhana P."/>
            <person name="Raja R."/>
            <person name="Sullivan C."/>
            <person name="Romanel E."/>
            <person name="Alves-Ferreira M."/>
            <person name="Kulheim C."/>
            <person name="Foley W."/>
            <person name="Carocha V."/>
            <person name="Paiva J."/>
            <person name="Kudrna D."/>
            <person name="Brommonschenkel S.H."/>
            <person name="Pasquali G."/>
            <person name="Byrne M."/>
            <person name="Rigault P."/>
            <person name="Tibbits J."/>
            <person name="Spokevicius A."/>
            <person name="Jones R.C."/>
            <person name="Steane D.A."/>
            <person name="Vaillancourt R.E."/>
            <person name="Potts B.M."/>
            <person name="Joubert F."/>
            <person name="Barry K."/>
            <person name="Pappas G.J."/>
            <person name="Strauss S.H."/>
            <person name="Jaiswal P."/>
            <person name="Grima-Pettenati J."/>
            <person name="Salse J."/>
            <person name="Van D.P."/>
            <person name="Rokhsar D.S."/>
            <person name="Schmutz J."/>
        </authorList>
    </citation>
    <scope>NUCLEOTIDE SEQUENCE</scope>
    <source>
        <tissue evidence="3">Leaf extractions</tissue>
    </source>
</reference>
<keyword evidence="5" id="KW-1185">Reference proteome</keyword>
<evidence type="ECO:0000313" key="4">
    <source>
        <dbReference type="EMBL" id="KCW44636.1"/>
    </source>
</evidence>
<reference evidence="3" key="3">
    <citation type="submission" date="2023-04" db="EMBL/GenBank/DDBJ databases">
        <title>WGS assembly of Eucalyptus grandis.</title>
        <authorList>
            <person name="Myburg A."/>
            <person name="Grattapaglia D."/>
            <person name="Tuskan G."/>
            <person name="Hellsten U."/>
            <person name="Hayes R."/>
            <person name="Grimwood J."/>
            <person name="Jenkins J."/>
            <person name="Lindquist E."/>
            <person name="Tice H."/>
            <person name="Bauer D."/>
            <person name="Goodstein D."/>
            <person name="Dubchak I."/>
            <person name="Poliakov A."/>
            <person name="Mizrachi E."/>
            <person name="Kullan A."/>
            <person name="Hussey S."/>
            <person name="Pinard D."/>
            <person name="Van D."/>
            <person name="Singh P."/>
            <person name="Van J."/>
            <person name="Silva-Junior O."/>
            <person name="Togawa R."/>
            <person name="Pappas M."/>
            <person name="Faria D."/>
            <person name="Sansaloni C."/>
            <person name="Petroli C."/>
            <person name="Yang X."/>
            <person name="Ranjan P."/>
            <person name="Tschaplinski T."/>
            <person name="Ye C."/>
            <person name="Li T."/>
            <person name="Sterck L."/>
            <person name="Vanneste K."/>
            <person name="Murat F."/>
            <person name="Soler M."/>
            <person name="Clemente H."/>
            <person name="Saidi N."/>
            <person name="Cassan-Wang H."/>
            <person name="Dunand C."/>
            <person name="Hefer C."/>
            <person name="Bornberg-Bauer E."/>
            <person name="Kersting A."/>
            <person name="Vining K."/>
            <person name="Amarasinghe V."/>
            <person name="Ranik M."/>
            <person name="Naithani S."/>
            <person name="Elser J."/>
            <person name="Boyd A."/>
            <person name="Liston A."/>
            <person name="Spatafora J."/>
            <person name="Dharmwardhana P."/>
            <person name="Raja R."/>
            <person name="Sullivan C."/>
            <person name="Romanel E."/>
            <person name="Alves-Ferreira M."/>
            <person name="Kulheim C."/>
            <person name="Foley W."/>
            <person name="Carocha V."/>
            <person name="Paiva J."/>
            <person name="Kudrna D."/>
            <person name="Brommonschenkel S."/>
            <person name="Pasquali G."/>
            <person name="Byrne M."/>
            <person name="Rigault P."/>
            <person name="Tibbits J."/>
            <person name="Spokevicius A."/>
            <person name="Jones R."/>
            <person name="Steane D."/>
            <person name="Vaillancourt R."/>
            <person name="Potts B."/>
            <person name="Joubert F."/>
            <person name="Barry K."/>
            <person name="Pappas G."/>
            <person name="Strauss S."/>
            <person name="Jaiswal P."/>
            <person name="Grima-Pettenati J."/>
            <person name="Salse J."/>
            <person name="Van D."/>
            <person name="Rokhsar D."/>
            <person name="Schmutz J."/>
        </authorList>
    </citation>
    <scope>NUCLEOTIDE SEQUENCE</scope>
    <source>
        <tissue evidence="3">Leaf extractions</tissue>
    </source>
</reference>
<dbReference type="Proteomes" id="UP000030711">
    <property type="component" value="Unassembled WGS sequence"/>
</dbReference>
<evidence type="ECO:0000259" key="2">
    <source>
        <dbReference type="PROSITE" id="PS50222"/>
    </source>
</evidence>
<dbReference type="InParanoid" id="A0A058ZTE9"/>
<dbReference type="InterPro" id="IPR011992">
    <property type="entry name" value="EF-hand-dom_pair"/>
</dbReference>
<reference evidence="4" key="1">
    <citation type="submission" date="2013-07" db="EMBL/GenBank/DDBJ databases">
        <title>The genome of Eucalyptus grandis.</title>
        <authorList>
            <person name="Schmutz J."/>
            <person name="Hayes R."/>
            <person name="Myburg A."/>
            <person name="Tuskan G."/>
            <person name="Grattapaglia D."/>
            <person name="Rokhsar D.S."/>
        </authorList>
    </citation>
    <scope>NUCLEOTIDE SEQUENCE</scope>
    <source>
        <tissue evidence="4">Leaf extractions</tissue>
    </source>
</reference>
<dbReference type="AlphaFoldDB" id="A0A058ZTE9"/>
<evidence type="ECO:0000313" key="3">
    <source>
        <dbReference type="EMBL" id="KAK2632226.1"/>
    </source>
</evidence>
<dbReference type="Pfam" id="PF13833">
    <property type="entry name" value="EF-hand_8"/>
    <property type="match status" value="1"/>
</dbReference>
<dbReference type="GO" id="GO:0005509">
    <property type="term" value="F:calcium ion binding"/>
    <property type="evidence" value="ECO:0000318"/>
    <property type="project" value="GO_Central"/>
</dbReference>
<dbReference type="EMBL" id="MU848642">
    <property type="protein sequence ID" value="KAK2632226.1"/>
    <property type="molecule type" value="Genomic_DNA"/>
</dbReference>
<dbReference type="EMBL" id="KK199158">
    <property type="protein sequence ID" value="KCW44636.1"/>
    <property type="molecule type" value="Genomic_DNA"/>
</dbReference>
<dbReference type="Gene3D" id="1.10.238.10">
    <property type="entry name" value="EF-hand"/>
    <property type="match status" value="1"/>
</dbReference>
<dbReference type="PROSITE" id="PS00018">
    <property type="entry name" value="EF_HAND_1"/>
    <property type="match status" value="1"/>
</dbReference>
<dbReference type="Pfam" id="PF13202">
    <property type="entry name" value="EF-hand_5"/>
    <property type="match status" value="1"/>
</dbReference>
<keyword evidence="1" id="KW-0106">Calcium</keyword>
<proteinExistence type="predicted"/>
<name>A0A058ZTE9_EUCGR</name>
<feature type="domain" description="EF-hand" evidence="2">
    <location>
        <begin position="34"/>
        <end position="69"/>
    </location>
</feature>
<feature type="domain" description="EF-hand" evidence="2">
    <location>
        <begin position="71"/>
        <end position="103"/>
    </location>
</feature>
<dbReference type="GO" id="GO:0009966">
    <property type="term" value="P:regulation of signal transduction"/>
    <property type="evidence" value="ECO:0000318"/>
    <property type="project" value="GO_Central"/>
</dbReference>
<dbReference type="PROSITE" id="PS50222">
    <property type="entry name" value="EF_HAND_2"/>
    <property type="match status" value="2"/>
</dbReference>
<evidence type="ECO:0000313" key="5">
    <source>
        <dbReference type="Proteomes" id="UP000030711"/>
    </source>
</evidence>
<protein>
    <recommendedName>
        <fullName evidence="2">EF-hand domain-containing protein</fullName>
    </recommendedName>
</protein>
<accession>A0A058ZTE9</accession>
<organism evidence="4">
    <name type="scientific">Eucalyptus grandis</name>
    <name type="common">Flooded gum</name>
    <dbReference type="NCBI Taxonomy" id="71139"/>
    <lineage>
        <taxon>Eukaryota</taxon>
        <taxon>Viridiplantae</taxon>
        <taxon>Streptophyta</taxon>
        <taxon>Embryophyta</taxon>
        <taxon>Tracheophyta</taxon>
        <taxon>Spermatophyta</taxon>
        <taxon>Magnoliopsida</taxon>
        <taxon>eudicotyledons</taxon>
        <taxon>Gunneridae</taxon>
        <taxon>Pentapetalae</taxon>
        <taxon>rosids</taxon>
        <taxon>malvids</taxon>
        <taxon>Myrtales</taxon>
        <taxon>Myrtaceae</taxon>
        <taxon>Myrtoideae</taxon>
        <taxon>Eucalypteae</taxon>
        <taxon>Eucalyptus</taxon>
    </lineage>
</organism>
<dbReference type="Gramene" id="KCW44636">
    <property type="protein sequence ID" value="KCW44636"/>
    <property type="gene ID" value="EUGRSUZ_L01846"/>
</dbReference>
<sequence>MRRRERERKKKEKFLKDEKVLKDAWTCYESMKEEQKQEAERLFAAMDADKSGGISIDEFTAFLRFAGYQSEDLDWLFKILDADKNGDLDFKELLTFVYMLGNKKCRKILKSRASNDAARREPRPGDQTRLSKWDKWLKLFETTLQAFECALLLIQEFN</sequence>
<dbReference type="InterPro" id="IPR018247">
    <property type="entry name" value="EF_Hand_1_Ca_BS"/>
</dbReference>
<gene>
    <name evidence="4" type="ORF">EUGRSUZ_L01846</name>
</gene>